<dbReference type="InterPro" id="IPR000160">
    <property type="entry name" value="GGDEF_dom"/>
</dbReference>
<reference evidence="4 5" key="1">
    <citation type="submission" date="2019-03" db="EMBL/GenBank/DDBJ databases">
        <title>Genomic Encyclopedia of Type Strains, Phase IV (KMG-IV): sequencing the most valuable type-strain genomes for metagenomic binning, comparative biology and taxonomic classification.</title>
        <authorList>
            <person name="Goeker M."/>
        </authorList>
    </citation>
    <scope>NUCLEOTIDE SEQUENCE [LARGE SCALE GENOMIC DNA]</scope>
    <source>
        <strain evidence="4 5">DSM 19605</strain>
    </source>
</reference>
<dbReference type="Proteomes" id="UP000295510">
    <property type="component" value="Unassembled WGS sequence"/>
</dbReference>
<dbReference type="FunFam" id="3.30.70.270:FF:000001">
    <property type="entry name" value="Diguanylate cyclase domain protein"/>
    <property type="match status" value="1"/>
</dbReference>
<accession>A0A4V3D6K1</accession>
<dbReference type="AlphaFoldDB" id="A0A4V3D6K1"/>
<keyword evidence="5" id="KW-1185">Reference proteome</keyword>
<gene>
    <name evidence="4" type="ORF">DFR43_10318</name>
</gene>
<dbReference type="GO" id="GO:0052621">
    <property type="term" value="F:diguanylate cyclase activity"/>
    <property type="evidence" value="ECO:0007669"/>
    <property type="project" value="UniProtKB-EC"/>
</dbReference>
<dbReference type="SUPFAM" id="SSF55073">
    <property type="entry name" value="Nucleotide cyclase"/>
    <property type="match status" value="1"/>
</dbReference>
<comment type="caution">
    <text evidence="4">The sequence shown here is derived from an EMBL/GenBank/DDBJ whole genome shotgun (WGS) entry which is preliminary data.</text>
</comment>
<evidence type="ECO:0000256" key="1">
    <source>
        <dbReference type="ARBA" id="ARBA00012528"/>
    </source>
</evidence>
<dbReference type="EMBL" id="SNYL01000003">
    <property type="protein sequence ID" value="TDQ44287.1"/>
    <property type="molecule type" value="Genomic_DNA"/>
</dbReference>
<dbReference type="OrthoDB" id="9813903at2"/>
<dbReference type="CDD" id="cd01949">
    <property type="entry name" value="GGDEF"/>
    <property type="match status" value="1"/>
</dbReference>
<dbReference type="RefSeq" id="WP_133595891.1">
    <property type="nucleotide sequence ID" value="NZ_SNYL01000003.1"/>
</dbReference>
<organism evidence="4 5">
    <name type="scientific">Tepidicella xavieri</name>
    <dbReference type="NCBI Taxonomy" id="360241"/>
    <lineage>
        <taxon>Bacteria</taxon>
        <taxon>Pseudomonadati</taxon>
        <taxon>Pseudomonadota</taxon>
        <taxon>Betaproteobacteria</taxon>
        <taxon>Burkholderiales</taxon>
        <taxon>Tepidicella</taxon>
    </lineage>
</organism>
<dbReference type="InterPro" id="IPR043128">
    <property type="entry name" value="Rev_trsase/Diguanyl_cyclase"/>
</dbReference>
<evidence type="ECO:0000259" key="3">
    <source>
        <dbReference type="PROSITE" id="PS50887"/>
    </source>
</evidence>
<proteinExistence type="predicted"/>
<dbReference type="NCBIfam" id="TIGR00254">
    <property type="entry name" value="GGDEF"/>
    <property type="match status" value="1"/>
</dbReference>
<dbReference type="PANTHER" id="PTHR45138:SF9">
    <property type="entry name" value="DIGUANYLATE CYCLASE DGCM-RELATED"/>
    <property type="match status" value="1"/>
</dbReference>
<evidence type="ECO:0000256" key="2">
    <source>
        <dbReference type="ARBA" id="ARBA00034247"/>
    </source>
</evidence>
<dbReference type="InterPro" id="IPR050469">
    <property type="entry name" value="Diguanylate_Cyclase"/>
</dbReference>
<name>A0A4V3D6K1_9BURK</name>
<dbReference type="SMART" id="SM00267">
    <property type="entry name" value="GGDEF"/>
    <property type="match status" value="1"/>
</dbReference>
<comment type="catalytic activity">
    <reaction evidence="2">
        <text>2 GTP = 3',3'-c-di-GMP + 2 diphosphate</text>
        <dbReference type="Rhea" id="RHEA:24898"/>
        <dbReference type="ChEBI" id="CHEBI:33019"/>
        <dbReference type="ChEBI" id="CHEBI:37565"/>
        <dbReference type="ChEBI" id="CHEBI:58805"/>
        <dbReference type="EC" id="2.7.7.65"/>
    </reaction>
</comment>
<dbReference type="Gene3D" id="3.30.70.270">
    <property type="match status" value="1"/>
</dbReference>
<evidence type="ECO:0000313" key="4">
    <source>
        <dbReference type="EMBL" id="TDQ44287.1"/>
    </source>
</evidence>
<evidence type="ECO:0000313" key="5">
    <source>
        <dbReference type="Proteomes" id="UP000295510"/>
    </source>
</evidence>
<feature type="domain" description="GGDEF" evidence="3">
    <location>
        <begin position="75"/>
        <end position="210"/>
    </location>
</feature>
<protein>
    <recommendedName>
        <fullName evidence="1">diguanylate cyclase</fullName>
        <ecNumber evidence="1">2.7.7.65</ecNumber>
    </recommendedName>
</protein>
<dbReference type="InterPro" id="IPR029787">
    <property type="entry name" value="Nucleotide_cyclase"/>
</dbReference>
<dbReference type="EC" id="2.7.7.65" evidence="1"/>
<dbReference type="PROSITE" id="PS50887">
    <property type="entry name" value="GGDEF"/>
    <property type="match status" value="1"/>
</dbReference>
<dbReference type="PANTHER" id="PTHR45138">
    <property type="entry name" value="REGULATORY COMPONENTS OF SENSORY TRANSDUCTION SYSTEM"/>
    <property type="match status" value="1"/>
</dbReference>
<sequence length="240" mass="26473">MNLERLRLDAVLSLLQRAGYAVPDREGVTQEAYIQALLDGLCELSSTDSLTGLLNRRSFLWTLEQELDRVARGGEYALLLAVDIDHFKRVNDTHGHAVGDEVIRMVAQTLQRCVRPMDTVARIGGEEFCIACPNCSPSYAPVVAERVRRAVAETPVAWAPGQTLAVTVSCGGALATPWIRGMVSDWLERADRQLYRAKREGRNRVCLEAVQAAEVSAEEKGLLLGWGPADSLMMDKRDHA</sequence>
<dbReference type="Pfam" id="PF00990">
    <property type="entry name" value="GGDEF"/>
    <property type="match status" value="1"/>
</dbReference>